<keyword evidence="2" id="KW-0479">Metal-binding</keyword>
<keyword evidence="1 9" id="KW-0436">Ligase</keyword>
<evidence type="ECO:0000256" key="2">
    <source>
        <dbReference type="ARBA" id="ARBA00022723"/>
    </source>
</evidence>
<dbReference type="InterPro" id="IPR002847">
    <property type="entry name" value="F420-0_gamma-glut_ligase-dom"/>
</dbReference>
<evidence type="ECO:0000256" key="5">
    <source>
        <dbReference type="ARBA" id="ARBA00022958"/>
    </source>
</evidence>
<name>A0ABW1JH54_9ACTN</name>
<proteinExistence type="predicted"/>
<keyword evidence="5" id="KW-0630">Potassium</keyword>
<evidence type="ECO:0000256" key="7">
    <source>
        <dbReference type="ARBA" id="ARBA00023211"/>
    </source>
</evidence>
<evidence type="ECO:0000256" key="1">
    <source>
        <dbReference type="ARBA" id="ARBA00022598"/>
    </source>
</evidence>
<dbReference type="InterPro" id="IPR008225">
    <property type="entry name" value="F420-0_g-glutamyl_ligase"/>
</dbReference>
<evidence type="ECO:0000259" key="8">
    <source>
        <dbReference type="Pfam" id="PF01996"/>
    </source>
</evidence>
<reference evidence="10" key="1">
    <citation type="journal article" date="2019" name="Int. J. Syst. Evol. Microbiol.">
        <title>The Global Catalogue of Microorganisms (GCM) 10K type strain sequencing project: providing services to taxonomists for standard genome sequencing and annotation.</title>
        <authorList>
            <consortium name="The Broad Institute Genomics Platform"/>
            <consortium name="The Broad Institute Genome Sequencing Center for Infectious Disease"/>
            <person name="Wu L."/>
            <person name="Ma J."/>
        </authorList>
    </citation>
    <scope>NUCLEOTIDE SEQUENCE [LARGE SCALE GENOMIC DNA]</scope>
    <source>
        <strain evidence="10">KACC 14249</strain>
    </source>
</reference>
<dbReference type="EC" id="6.3.2.31" evidence="9"/>
<evidence type="ECO:0000256" key="6">
    <source>
        <dbReference type="ARBA" id="ARBA00023134"/>
    </source>
</evidence>
<sequence length="347" mass="34974">MPARDGALTPAELSVRALPGLPEIAAGDDLAGLLLAAAGDLADGDVLVVSSKIVSKALGLVADAADREDVVRAQSVRVVAGRRTPRGFAQVVESVAGPVMAAAGVDASNTAPGTVLLLPADADGEARRLRRALRAAGAPRIAVVVSDTAGRAWRTGQTDFALGAAGLVVVDDLRGSLDAGGQPLEVTERAVADEVAAAADLVKGKASGVPAAVVRGLAAFVTDDEGPGASILLRDSGSDWFRYGHVEAVQAALGVPPGSVEPPSVLPEPLSHRVRRAVQVALVGGFRVQVDVAADGAGCTLHGDAFACGAVGQRLLVALWAEDLRGELAADGYRDGRLEATVVTAPG</sequence>
<protein>
    <submittedName>
        <fullName evidence="9">Coenzyme F420-0:L-glutamate ligase</fullName>
        <ecNumber evidence="9">6.3.2.31</ecNumber>
    </submittedName>
</protein>
<keyword evidence="10" id="KW-1185">Reference proteome</keyword>
<keyword evidence="7" id="KW-0464">Manganese</keyword>
<keyword evidence="4" id="KW-0460">Magnesium</keyword>
<evidence type="ECO:0000313" key="10">
    <source>
        <dbReference type="Proteomes" id="UP001596189"/>
    </source>
</evidence>
<dbReference type="NCBIfam" id="TIGR01916">
    <property type="entry name" value="F420_cofE"/>
    <property type="match status" value="1"/>
</dbReference>
<dbReference type="EMBL" id="JBHSRD010000004">
    <property type="protein sequence ID" value="MFC6008227.1"/>
    <property type="molecule type" value="Genomic_DNA"/>
</dbReference>
<keyword evidence="3" id="KW-0547">Nucleotide-binding</keyword>
<dbReference type="RefSeq" id="WP_345715079.1">
    <property type="nucleotide sequence ID" value="NZ_BAABFP010000002.1"/>
</dbReference>
<dbReference type="PANTHER" id="PTHR47917:SF1">
    <property type="entry name" value="COENZYME F420:L-GLUTAMATE LIGASE"/>
    <property type="match status" value="1"/>
</dbReference>
<feature type="domain" description="Coenzyme F420:L-glutamate ligase-like" evidence="8">
    <location>
        <begin position="21"/>
        <end position="216"/>
    </location>
</feature>
<dbReference type="Gene3D" id="3.30.1330.100">
    <property type="entry name" value="CofE-like"/>
    <property type="match status" value="2"/>
</dbReference>
<dbReference type="SUPFAM" id="SSF144010">
    <property type="entry name" value="CofE-like"/>
    <property type="match status" value="1"/>
</dbReference>
<dbReference type="PANTHER" id="PTHR47917">
    <property type="match status" value="1"/>
</dbReference>
<evidence type="ECO:0000256" key="3">
    <source>
        <dbReference type="ARBA" id="ARBA00022741"/>
    </source>
</evidence>
<accession>A0ABW1JH54</accession>
<evidence type="ECO:0000256" key="4">
    <source>
        <dbReference type="ARBA" id="ARBA00022842"/>
    </source>
</evidence>
<gene>
    <name evidence="9" type="primary">cofE</name>
    <name evidence="9" type="ORF">ACFQDO_13910</name>
</gene>
<comment type="caution">
    <text evidence="9">The sequence shown here is derived from an EMBL/GenBank/DDBJ whole genome shotgun (WGS) entry which is preliminary data.</text>
</comment>
<organism evidence="9 10">
    <name type="scientific">Angustibacter luteus</name>
    <dbReference type="NCBI Taxonomy" id="658456"/>
    <lineage>
        <taxon>Bacteria</taxon>
        <taxon>Bacillati</taxon>
        <taxon>Actinomycetota</taxon>
        <taxon>Actinomycetes</taxon>
        <taxon>Kineosporiales</taxon>
        <taxon>Kineosporiaceae</taxon>
    </lineage>
</organism>
<keyword evidence="6" id="KW-0342">GTP-binding</keyword>
<dbReference type="Pfam" id="PF01996">
    <property type="entry name" value="F420_ligase"/>
    <property type="match status" value="1"/>
</dbReference>
<dbReference type="GO" id="GO:0052618">
    <property type="term" value="F:coenzyme F420-0:L-glutamate ligase activity"/>
    <property type="evidence" value="ECO:0007669"/>
    <property type="project" value="UniProtKB-EC"/>
</dbReference>
<evidence type="ECO:0000313" key="9">
    <source>
        <dbReference type="EMBL" id="MFC6008227.1"/>
    </source>
</evidence>
<dbReference type="Proteomes" id="UP001596189">
    <property type="component" value="Unassembled WGS sequence"/>
</dbReference>